<evidence type="ECO:0000313" key="2">
    <source>
        <dbReference type="Proteomes" id="UP000688947"/>
    </source>
</evidence>
<evidence type="ECO:0000313" key="1">
    <source>
        <dbReference type="EMBL" id="KAG6950219.1"/>
    </source>
</evidence>
<proteinExistence type="predicted"/>
<organism evidence="1 2">
    <name type="scientific">Phytophthora cactorum</name>
    <dbReference type="NCBI Taxonomy" id="29920"/>
    <lineage>
        <taxon>Eukaryota</taxon>
        <taxon>Sar</taxon>
        <taxon>Stramenopiles</taxon>
        <taxon>Oomycota</taxon>
        <taxon>Peronosporomycetes</taxon>
        <taxon>Peronosporales</taxon>
        <taxon>Peronosporaceae</taxon>
        <taxon>Phytophthora</taxon>
    </lineage>
</organism>
<sequence>MRVACADSSQVDQVADQAPPTLDLTFVQQTFKERKVSKRSMEVTVAYILPTSNECDRFPASKLVCSDLRKGMDSSTLEILIGLTDATMTRPGCPVRIVCKRSRIACTDTTNTKKYSQRKSQTI</sequence>
<name>A0A8T1TX38_9STRA</name>
<dbReference type="EMBL" id="JAENGZ010001156">
    <property type="protein sequence ID" value="KAG6950219.1"/>
    <property type="molecule type" value="Genomic_DNA"/>
</dbReference>
<dbReference type="OrthoDB" id="120621at2759"/>
<accession>A0A8T1TX38</accession>
<reference evidence="1" key="1">
    <citation type="submission" date="2021-01" db="EMBL/GenBank/DDBJ databases">
        <title>Phytophthora aleatoria, a newly-described species from Pinus radiata is distinct from Phytophthora cactorum isolates based on comparative genomics.</title>
        <authorList>
            <person name="Mcdougal R."/>
            <person name="Panda P."/>
            <person name="Williams N."/>
            <person name="Studholme D.J."/>
        </authorList>
    </citation>
    <scope>NUCLEOTIDE SEQUENCE</scope>
    <source>
        <strain evidence="1">NZFS 3830</strain>
    </source>
</reference>
<protein>
    <submittedName>
        <fullName evidence="1">Uncharacterized protein</fullName>
    </submittedName>
</protein>
<dbReference type="AlphaFoldDB" id="A0A8T1TX38"/>
<dbReference type="Proteomes" id="UP000688947">
    <property type="component" value="Unassembled WGS sequence"/>
</dbReference>
<gene>
    <name evidence="1" type="ORF">JG687_00014390</name>
</gene>
<dbReference type="VEuPathDB" id="FungiDB:PC110_g8088"/>
<comment type="caution">
    <text evidence="1">The sequence shown here is derived from an EMBL/GenBank/DDBJ whole genome shotgun (WGS) entry which is preliminary data.</text>
</comment>